<evidence type="ECO:0000313" key="2">
    <source>
        <dbReference type="Proteomes" id="UP001316189"/>
    </source>
</evidence>
<gene>
    <name evidence="1" type="ORF">NP064_03715</name>
</gene>
<dbReference type="Gene3D" id="1.10.287.1060">
    <property type="entry name" value="ESAT-6-like"/>
    <property type="match status" value="1"/>
</dbReference>
<protein>
    <recommendedName>
        <fullName evidence="3">WXG100 family type VII secretion target</fullName>
    </recommendedName>
</protein>
<dbReference type="InterPro" id="IPR036689">
    <property type="entry name" value="ESAT-6-like_sf"/>
</dbReference>
<organism evidence="1 2">
    <name type="scientific">Cellulomonas chengniuliangii</name>
    <dbReference type="NCBI Taxonomy" id="2968084"/>
    <lineage>
        <taxon>Bacteria</taxon>
        <taxon>Bacillati</taxon>
        <taxon>Actinomycetota</taxon>
        <taxon>Actinomycetes</taxon>
        <taxon>Micrococcales</taxon>
        <taxon>Cellulomonadaceae</taxon>
        <taxon>Cellulomonas</taxon>
    </lineage>
</organism>
<keyword evidence="2" id="KW-1185">Reference proteome</keyword>
<dbReference type="RefSeq" id="WP_227567856.1">
    <property type="nucleotide sequence ID" value="NZ_CP101988.1"/>
</dbReference>
<dbReference type="Proteomes" id="UP001316189">
    <property type="component" value="Chromosome"/>
</dbReference>
<proteinExistence type="predicted"/>
<evidence type="ECO:0008006" key="3">
    <source>
        <dbReference type="Google" id="ProtNLM"/>
    </source>
</evidence>
<reference evidence="1 2" key="1">
    <citation type="submission" date="2022-07" db="EMBL/GenBank/DDBJ databases">
        <title>Novel species in genus cellulomonas.</title>
        <authorList>
            <person name="Ye L."/>
        </authorList>
    </citation>
    <scope>NUCLEOTIDE SEQUENCE [LARGE SCALE GENOMIC DNA]</scope>
    <source>
        <strain evidence="2">zg-Y338</strain>
    </source>
</reference>
<dbReference type="EMBL" id="CP101988">
    <property type="protein sequence ID" value="UUI76025.1"/>
    <property type="molecule type" value="Genomic_DNA"/>
</dbReference>
<evidence type="ECO:0000313" key="1">
    <source>
        <dbReference type="EMBL" id="UUI76025.1"/>
    </source>
</evidence>
<dbReference type="SUPFAM" id="SSF140453">
    <property type="entry name" value="EsxAB dimer-like"/>
    <property type="match status" value="1"/>
</dbReference>
<sequence length="412" mass="43361">MRPSLPTLRTWSADRMGREADALRSSAEHLERIARDVMTSVDTLAPGWTGAAADAARESAAAERTTILRTADRWAGAAQALTSSASQIGDLRARVLRLVDAATGEWLRVDPAGRVAAGGPGADLLGWVRRLAMAQLYGHQIGAMLTAVDQADRDAAAALAAAGGDDVDAATLLAAAPVGLDGHDLTQAGPDGFRVGAPDRPEITWDEDFVWDSESPTAGDWAAAAAWKSKMAGARVLRRDLTDALDVYAHYWGNSGDAFQIDYDRAYSQDTGVQANVDQEIARAAAGADRIASAGASSFAMTGGATPTTSYPVTENWQKTIGGYQQWSSADVAVSGGVVTMTVTVHAEDYYNFNRGQADIASNAPDDENGRFTEVGWAKPFPTTGTLTRTVTWPIGNPASATTSAAEEEDAR</sequence>
<accession>A0ABY5KZR8</accession>
<name>A0ABY5KZR8_9CELL</name>